<proteinExistence type="predicted"/>
<protein>
    <submittedName>
        <fullName evidence="1">Uncharacterized protein</fullName>
    </submittedName>
</protein>
<accession>A0A455T436</accession>
<reference evidence="1" key="1">
    <citation type="submission" date="2018-12" db="EMBL/GenBank/DDBJ databases">
        <title>Novel natural products biosynthetic potential of the class Ktedonobacteria.</title>
        <authorList>
            <person name="Zheng Y."/>
            <person name="Saitou A."/>
            <person name="Wang C.M."/>
            <person name="Toyoda A."/>
            <person name="Minakuchi Y."/>
            <person name="Sekiguchi Y."/>
            <person name="Ueda K."/>
            <person name="Takano H."/>
            <person name="Sakai Y."/>
            <person name="Yokota A."/>
            <person name="Yabe S."/>
        </authorList>
    </citation>
    <scope>NUCLEOTIDE SEQUENCE</scope>
    <source>
        <strain evidence="1">A3-2</strain>
    </source>
</reference>
<dbReference type="AlphaFoldDB" id="A0A455T436"/>
<evidence type="ECO:0000313" key="1">
    <source>
        <dbReference type="EMBL" id="BBH94576.1"/>
    </source>
</evidence>
<organism evidence="1">
    <name type="scientific">Thermogemmatispora argillosa</name>
    <dbReference type="NCBI Taxonomy" id="2045280"/>
    <lineage>
        <taxon>Bacteria</taxon>
        <taxon>Bacillati</taxon>
        <taxon>Chloroflexota</taxon>
        <taxon>Ktedonobacteria</taxon>
        <taxon>Thermogemmatisporales</taxon>
        <taxon>Thermogemmatisporaceae</taxon>
        <taxon>Thermogemmatispora</taxon>
    </lineage>
</organism>
<sequence>MSVRLRADIDPGEIQTLIAILREQGIHYLIASAPPPPGASTAVDPVELLLRLAGCNDPLVEHAVIALLILHPELAPAAQEALQRGEGEVRERLATLILATLYLQRWWLFRLAFALGRLPAFPEEPFASLWEERQLPPPSVDGGRAGLLALEDYLQRRYGLPLNFMADWQNQIDHLLEQEEAKRRVIPSEVVEALREMSRQALQEPAQSE</sequence>
<gene>
    <name evidence="1" type="ORF">KTA_27750</name>
</gene>
<dbReference type="EMBL" id="AP019377">
    <property type="protein sequence ID" value="BBH94576.1"/>
    <property type="molecule type" value="Genomic_DNA"/>
</dbReference>
<name>A0A455T436_9CHLR</name>